<feature type="domain" description="Transglutaminase-like" evidence="3">
    <location>
        <begin position="483"/>
        <end position="563"/>
    </location>
</feature>
<keyword evidence="2" id="KW-1133">Transmembrane helix</keyword>
<dbReference type="PANTHER" id="PTHR42736:SF1">
    <property type="entry name" value="PROTEIN-GLUTAMINE GAMMA-GLUTAMYLTRANSFERASE"/>
    <property type="match status" value="1"/>
</dbReference>
<dbReference type="RefSeq" id="WP_060535878.1">
    <property type="nucleotide sequence ID" value="NZ_CP013023.1"/>
</dbReference>
<keyword evidence="5" id="KW-1185">Reference proteome</keyword>
<gene>
    <name evidence="4" type="ORF">AR543_18385</name>
</gene>
<dbReference type="SMART" id="SM00460">
    <property type="entry name" value="TGc"/>
    <property type="match status" value="1"/>
</dbReference>
<dbReference type="Gene3D" id="3.10.620.30">
    <property type="match status" value="1"/>
</dbReference>
<dbReference type="InterPro" id="IPR002931">
    <property type="entry name" value="Transglutaminase-like"/>
</dbReference>
<feature type="transmembrane region" description="Helical" evidence="2">
    <location>
        <begin position="70"/>
        <end position="89"/>
    </location>
</feature>
<feature type="transmembrane region" description="Helical" evidence="2">
    <location>
        <begin position="612"/>
        <end position="632"/>
    </location>
</feature>
<feature type="transmembrane region" description="Helical" evidence="2">
    <location>
        <begin position="101"/>
        <end position="120"/>
    </location>
</feature>
<dbReference type="Pfam" id="PF13559">
    <property type="entry name" value="DUF4129"/>
    <property type="match status" value="1"/>
</dbReference>
<dbReference type="EMBL" id="CP013023">
    <property type="protein sequence ID" value="ANF97784.1"/>
    <property type="molecule type" value="Genomic_DNA"/>
</dbReference>
<evidence type="ECO:0000256" key="2">
    <source>
        <dbReference type="SAM" id="Phobius"/>
    </source>
</evidence>
<keyword evidence="2" id="KW-0472">Membrane</keyword>
<dbReference type="Proteomes" id="UP000078148">
    <property type="component" value="Chromosome"/>
</dbReference>
<feature type="transmembrane region" description="Helical" evidence="2">
    <location>
        <begin position="35"/>
        <end position="58"/>
    </location>
</feature>
<feature type="transmembrane region" description="Helical" evidence="2">
    <location>
        <begin position="132"/>
        <end position="153"/>
    </location>
</feature>
<dbReference type="PANTHER" id="PTHR42736">
    <property type="entry name" value="PROTEIN-GLUTAMINE GAMMA-GLUTAMYLTRANSFERASE"/>
    <property type="match status" value="1"/>
</dbReference>
<sequence length="739" mass="85007">MMKWWSGIRSSWYYSLCLLWVMIIAYQWIQYAADIWYTETTLLVLGTMAAVAVIDIILPVNAWYRLLIKLVAVLVVVYYALDYYGIYAWLPGESLTANLELFVETLRSYVWFVISAWVLLEVSARIGTSRRAIIMFVGTNIVALAVLDSFTSATLWQEVAWVVFAGMGWLVSNHFRYFQERFPKGWKHLRKYPLKIVFNIAVIFSIVMLAGINMPEIQPTLKDPYTAWKNWHGESVITINGSSPMNGQGASSGYSREDSNLGGGFNFDYTPVMTVNTTSRSYWRGETRLAYSGTGWIDRSSNGWRELDPVEADDELSLNERSDVEKRTVKQQVKMLSDNNTTYPVLFGAYTIARVEDVNGGDDTSQLDWRSNNGEVHWSQTRQNRQYPESYSLISRVPVVPVTKLENESYDQLYAGKSLEPYLQVPSDFPKRVKDLAKEVTASAETPYRKIELLQQYLQNNYAYTNNPDLSRKKSSDFVDSFLFEIKEGYCDYYSTAMVMMARSLDIPARWVKGYAPGQASGYVTNDYFPDGATEYTVTNADAHSWAEIYFAGYGWIPVEATPGFDMPLLTENVQTPAATPDTPEPEAEAQKPEAEDTEAPVQASDYTVHPAIIWTASILIAAWIGFMLYRYRRQLKAAYMRIRYGEPMTPQQKVMEESKRWLSWMKRHGMDRQSHETLRESVGRWREMRPELSDTLDRILALFERAKYSPQVVTEDEWVSMKQYVQDLRKLWRKSAAK</sequence>
<evidence type="ECO:0000313" key="5">
    <source>
        <dbReference type="Proteomes" id="UP000078148"/>
    </source>
</evidence>
<keyword evidence="2" id="KW-0812">Transmembrane</keyword>
<accession>A0A172ZJG4</accession>
<evidence type="ECO:0000259" key="3">
    <source>
        <dbReference type="SMART" id="SM00460"/>
    </source>
</evidence>
<dbReference type="STRING" id="1616788.AR543_18385"/>
<dbReference type="AlphaFoldDB" id="A0A172ZJG4"/>
<proteinExistence type="predicted"/>
<feature type="region of interest" description="Disordered" evidence="1">
    <location>
        <begin position="575"/>
        <end position="602"/>
    </location>
</feature>
<evidence type="ECO:0000313" key="4">
    <source>
        <dbReference type="EMBL" id="ANF97784.1"/>
    </source>
</evidence>
<feature type="transmembrane region" description="Helical" evidence="2">
    <location>
        <begin position="159"/>
        <end position="175"/>
    </location>
</feature>
<name>A0A172ZJG4_9BACL</name>
<reference evidence="4 5" key="2">
    <citation type="journal article" date="2016" name="Int. J. Syst. Evol. Microbiol.">
        <title>Paenibacillus bovis sp. nov., isolated from raw yak (Bos grunniens) milk.</title>
        <authorList>
            <person name="Gao C."/>
            <person name="Han J."/>
            <person name="Liu Z."/>
            <person name="Xu X."/>
            <person name="Hang F."/>
            <person name="Wu Z."/>
        </authorList>
    </citation>
    <scope>NUCLEOTIDE SEQUENCE [LARGE SCALE GENOMIC DNA]</scope>
    <source>
        <strain evidence="4 5">BD3526</strain>
    </source>
</reference>
<evidence type="ECO:0000256" key="1">
    <source>
        <dbReference type="SAM" id="MobiDB-lite"/>
    </source>
</evidence>
<dbReference type="InterPro" id="IPR052901">
    <property type="entry name" value="Bact_TGase-like"/>
</dbReference>
<dbReference type="Pfam" id="PF01841">
    <property type="entry name" value="Transglut_core"/>
    <property type="match status" value="1"/>
</dbReference>
<reference evidence="5" key="1">
    <citation type="submission" date="2015-10" db="EMBL/GenBank/DDBJ databases">
        <title>Genome of Paenibacillus bovis sp. nov.</title>
        <authorList>
            <person name="Wu Z."/>
            <person name="Gao C."/>
            <person name="Liu Z."/>
            <person name="Zheng H."/>
        </authorList>
    </citation>
    <scope>NUCLEOTIDE SEQUENCE [LARGE SCALE GENOMIC DNA]</scope>
    <source>
        <strain evidence="5">BD3526</strain>
    </source>
</reference>
<protein>
    <recommendedName>
        <fullName evidence="3">Transglutaminase-like domain-containing protein</fullName>
    </recommendedName>
</protein>
<dbReference type="KEGG" id="pbv:AR543_18385"/>
<organism evidence="4 5">
    <name type="scientific">Paenibacillus bovis</name>
    <dbReference type="NCBI Taxonomy" id="1616788"/>
    <lineage>
        <taxon>Bacteria</taxon>
        <taxon>Bacillati</taxon>
        <taxon>Bacillota</taxon>
        <taxon>Bacilli</taxon>
        <taxon>Bacillales</taxon>
        <taxon>Paenibacillaceae</taxon>
        <taxon>Paenibacillus</taxon>
    </lineage>
</organism>
<dbReference type="InterPro" id="IPR038765">
    <property type="entry name" value="Papain-like_cys_pep_sf"/>
</dbReference>
<feature type="transmembrane region" description="Helical" evidence="2">
    <location>
        <begin position="196"/>
        <end position="214"/>
    </location>
</feature>
<feature type="transmembrane region" description="Helical" evidence="2">
    <location>
        <begin position="12"/>
        <end position="29"/>
    </location>
</feature>
<dbReference type="OrthoDB" id="9804872at2"/>
<dbReference type="InterPro" id="IPR025403">
    <property type="entry name" value="TgpA-like_C"/>
</dbReference>
<dbReference type="SUPFAM" id="SSF54001">
    <property type="entry name" value="Cysteine proteinases"/>
    <property type="match status" value="1"/>
</dbReference>